<comment type="caution">
    <text evidence="2">The sequence shown here is derived from an EMBL/GenBank/DDBJ whole genome shotgun (WGS) entry which is preliminary data.</text>
</comment>
<proteinExistence type="predicted"/>
<accession>A0A392TW70</accession>
<keyword evidence="3" id="KW-1185">Reference proteome</keyword>
<evidence type="ECO:0000313" key="2">
    <source>
        <dbReference type="EMBL" id="MCI64687.1"/>
    </source>
</evidence>
<protein>
    <submittedName>
        <fullName evidence="2">Uncharacterized protein</fullName>
    </submittedName>
</protein>
<evidence type="ECO:0000256" key="1">
    <source>
        <dbReference type="SAM" id="MobiDB-lite"/>
    </source>
</evidence>
<dbReference type="Proteomes" id="UP000265520">
    <property type="component" value="Unassembled WGS sequence"/>
</dbReference>
<dbReference type="EMBL" id="LXQA010661109">
    <property type="protein sequence ID" value="MCI64687.1"/>
    <property type="molecule type" value="Genomic_DNA"/>
</dbReference>
<evidence type="ECO:0000313" key="3">
    <source>
        <dbReference type="Proteomes" id="UP000265520"/>
    </source>
</evidence>
<name>A0A392TW70_9FABA</name>
<dbReference type="AlphaFoldDB" id="A0A392TW70"/>
<reference evidence="2 3" key="1">
    <citation type="journal article" date="2018" name="Front. Plant Sci.">
        <title>Red Clover (Trifolium pratense) and Zigzag Clover (T. medium) - A Picture of Genomic Similarities and Differences.</title>
        <authorList>
            <person name="Dluhosova J."/>
            <person name="Istvanek J."/>
            <person name="Nedelnik J."/>
            <person name="Repkova J."/>
        </authorList>
    </citation>
    <scope>NUCLEOTIDE SEQUENCE [LARGE SCALE GENOMIC DNA]</scope>
    <source>
        <strain evidence="3">cv. 10/8</strain>
        <tissue evidence="2">Leaf</tissue>
    </source>
</reference>
<sequence>QEINTNAQRNAHLAIPLRSKICSTRTFPFQAAKERGCVRMDRGMRASPSALKKGPVQTSGLIATS</sequence>
<organism evidence="2 3">
    <name type="scientific">Trifolium medium</name>
    <dbReference type="NCBI Taxonomy" id="97028"/>
    <lineage>
        <taxon>Eukaryota</taxon>
        <taxon>Viridiplantae</taxon>
        <taxon>Streptophyta</taxon>
        <taxon>Embryophyta</taxon>
        <taxon>Tracheophyta</taxon>
        <taxon>Spermatophyta</taxon>
        <taxon>Magnoliopsida</taxon>
        <taxon>eudicotyledons</taxon>
        <taxon>Gunneridae</taxon>
        <taxon>Pentapetalae</taxon>
        <taxon>rosids</taxon>
        <taxon>fabids</taxon>
        <taxon>Fabales</taxon>
        <taxon>Fabaceae</taxon>
        <taxon>Papilionoideae</taxon>
        <taxon>50 kb inversion clade</taxon>
        <taxon>NPAAA clade</taxon>
        <taxon>Hologalegina</taxon>
        <taxon>IRL clade</taxon>
        <taxon>Trifolieae</taxon>
        <taxon>Trifolium</taxon>
    </lineage>
</organism>
<feature type="region of interest" description="Disordered" evidence="1">
    <location>
        <begin position="44"/>
        <end position="65"/>
    </location>
</feature>
<feature type="non-terminal residue" evidence="2">
    <location>
        <position position="1"/>
    </location>
</feature>
<feature type="compositionally biased region" description="Polar residues" evidence="1">
    <location>
        <begin position="56"/>
        <end position="65"/>
    </location>
</feature>